<keyword evidence="10" id="KW-1185">Reference proteome</keyword>
<dbReference type="PANTHER" id="PTHR31776:SF0">
    <property type="entry name" value="ALPHA-L-ARABINOFURANOSIDASE 1"/>
    <property type="match status" value="1"/>
</dbReference>
<name>A0A803L8V2_CHEQI</name>
<dbReference type="InterPro" id="IPR008979">
    <property type="entry name" value="Galactose-bd-like_sf"/>
</dbReference>
<dbReference type="Gene3D" id="2.60.120.260">
    <property type="entry name" value="Galactose-binding domain-like"/>
    <property type="match status" value="1"/>
</dbReference>
<dbReference type="EC" id="3.2.1.55" evidence="3"/>
<dbReference type="InterPro" id="IPR051563">
    <property type="entry name" value="Glycosyl_Hydrolase_51"/>
</dbReference>
<feature type="domain" description="Alpha-L-arabinofuranosidase C-terminal" evidence="8">
    <location>
        <begin position="359"/>
        <end position="519"/>
    </location>
</feature>
<protein>
    <recommendedName>
        <fullName evidence="3">non-reducing end alpha-L-arabinofuranosidase</fullName>
        <ecNumber evidence="3">3.2.1.55</ecNumber>
    </recommendedName>
</protein>
<dbReference type="GO" id="GO:0046556">
    <property type="term" value="F:alpha-L-arabinofuranosidase activity"/>
    <property type="evidence" value="ECO:0007669"/>
    <property type="project" value="UniProtKB-EC"/>
</dbReference>
<dbReference type="AlphaFoldDB" id="A0A803L8V2"/>
<evidence type="ECO:0000313" key="10">
    <source>
        <dbReference type="Proteomes" id="UP000596660"/>
    </source>
</evidence>
<dbReference type="PANTHER" id="PTHR31776">
    <property type="entry name" value="ALPHA-L-ARABINOFURANOSIDASE 1"/>
    <property type="match status" value="1"/>
</dbReference>
<dbReference type="FunFam" id="3.20.20.80:FF:000422">
    <property type="entry name" value="Alpha-L-arabinofuranosidase 1"/>
    <property type="match status" value="1"/>
</dbReference>
<dbReference type="SUPFAM" id="SSF51011">
    <property type="entry name" value="Glycosyl hydrolase domain"/>
    <property type="match status" value="1"/>
</dbReference>
<dbReference type="SUPFAM" id="SSF49785">
    <property type="entry name" value="Galactose-binding domain-like"/>
    <property type="match status" value="1"/>
</dbReference>
<dbReference type="InterPro" id="IPR055235">
    <property type="entry name" value="ASD1_cat"/>
</dbReference>
<dbReference type="SUPFAM" id="SSF51445">
    <property type="entry name" value="(Trans)glycosidases"/>
    <property type="match status" value="1"/>
</dbReference>
<dbReference type="OMA" id="FISNCDG"/>
<dbReference type="InterPro" id="IPR010720">
    <property type="entry name" value="Alpha-L-AF_C"/>
</dbReference>
<organism evidence="9 10">
    <name type="scientific">Chenopodium quinoa</name>
    <name type="common">Quinoa</name>
    <dbReference type="NCBI Taxonomy" id="63459"/>
    <lineage>
        <taxon>Eukaryota</taxon>
        <taxon>Viridiplantae</taxon>
        <taxon>Streptophyta</taxon>
        <taxon>Embryophyta</taxon>
        <taxon>Tracheophyta</taxon>
        <taxon>Spermatophyta</taxon>
        <taxon>Magnoliopsida</taxon>
        <taxon>eudicotyledons</taxon>
        <taxon>Gunneridae</taxon>
        <taxon>Pentapetalae</taxon>
        <taxon>Caryophyllales</taxon>
        <taxon>Chenopodiaceae</taxon>
        <taxon>Chenopodioideae</taxon>
        <taxon>Atripliceae</taxon>
        <taxon>Chenopodium</taxon>
    </lineage>
</organism>
<dbReference type="SMART" id="SM00813">
    <property type="entry name" value="Alpha-L-AF_C"/>
    <property type="match status" value="1"/>
</dbReference>
<evidence type="ECO:0000256" key="5">
    <source>
        <dbReference type="ARBA" id="ARBA00022801"/>
    </source>
</evidence>
<comment type="similarity">
    <text evidence="2">Belongs to the glycosyl hydrolase 51 family.</text>
</comment>
<dbReference type="Gene3D" id="3.20.20.80">
    <property type="entry name" value="Glycosidases"/>
    <property type="match status" value="1"/>
</dbReference>
<evidence type="ECO:0000256" key="4">
    <source>
        <dbReference type="ARBA" id="ARBA00022729"/>
    </source>
</evidence>
<evidence type="ECO:0000256" key="6">
    <source>
        <dbReference type="ARBA" id="ARBA00023180"/>
    </source>
</evidence>
<dbReference type="EnsemblPlants" id="AUR62008291-RA">
    <property type="protein sequence ID" value="AUR62008291-RA:cds"/>
    <property type="gene ID" value="AUR62008291"/>
</dbReference>
<evidence type="ECO:0000256" key="1">
    <source>
        <dbReference type="ARBA" id="ARBA00001462"/>
    </source>
</evidence>
<dbReference type="InterPro" id="IPR013780">
    <property type="entry name" value="Glyco_hydro_b"/>
</dbReference>
<sequence length="526" mass="59289">MVYSKRSYDHTMVWLLVGALTIFQVCSAHNDLKVIDNRYTTASLSVDVSKGRQISPVFFGIFFEEINHAGAGGLWAELVSNRGFEAGGRYVPSAISPWGKIGDDEAIYVVTELSSCFKNNPVAVRMDVLCDQNTCPPGGVGLYNPGYWGMNIEEGKSYKVEFHVKSSGSLDGVISFVSDDGTQVLAFQRVKADAEKVKDWTKMEFTLKARGSYKKARLQFTTSQKGTIWLDQISAMPIDTYKGHGFRNDLMEMLLKLKPRFLRFPGGCYVEGNFLTNAFRWKETVGPWEDRPGHLGDVWNYWSDDGLGYLEYLQLAEDLDVEPVWVVNNGIGLKDQVDTSLIAPFVQEMLDSVEFARGSPNSTWGSLRANDIVEMVSYAPLFVNQNDRTWNPDAIFFNTYKVFGIASYWVQTFFKESSGATLLNIHFHNHSKPENTYVSAISWSDKLDQKNYITVKIVNYNNVTEKLKISFDGIDPNSVKLWKKTVLTSENLQDDNTFDNPTKVTMKRLVPVADGNGQVNDNNVYV</sequence>
<evidence type="ECO:0000256" key="7">
    <source>
        <dbReference type="SAM" id="SignalP"/>
    </source>
</evidence>
<dbReference type="Proteomes" id="UP000596660">
    <property type="component" value="Unplaced"/>
</dbReference>
<keyword evidence="4 7" id="KW-0732">Signal</keyword>
<evidence type="ECO:0000256" key="3">
    <source>
        <dbReference type="ARBA" id="ARBA00012670"/>
    </source>
</evidence>
<evidence type="ECO:0000256" key="2">
    <source>
        <dbReference type="ARBA" id="ARBA00007186"/>
    </source>
</evidence>
<dbReference type="Gene3D" id="2.60.40.1180">
    <property type="entry name" value="Golgi alpha-mannosidase II"/>
    <property type="match status" value="1"/>
</dbReference>
<keyword evidence="6" id="KW-0325">Glycoprotein</keyword>
<feature type="chain" id="PRO_5031158280" description="non-reducing end alpha-L-arabinofuranosidase" evidence="7">
    <location>
        <begin position="29"/>
        <end position="526"/>
    </location>
</feature>
<comment type="catalytic activity">
    <reaction evidence="1">
        <text>Hydrolysis of terminal non-reducing alpha-L-arabinofuranoside residues in alpha-L-arabinosides.</text>
        <dbReference type="EC" id="3.2.1.55"/>
    </reaction>
</comment>
<evidence type="ECO:0000313" key="9">
    <source>
        <dbReference type="EnsemblPlants" id="AUR62008291-RA:cds"/>
    </source>
</evidence>
<accession>A0A803L8V2</accession>
<evidence type="ECO:0000259" key="8">
    <source>
        <dbReference type="SMART" id="SM00813"/>
    </source>
</evidence>
<keyword evidence="5" id="KW-0378">Hydrolase</keyword>
<dbReference type="Pfam" id="PF22848">
    <property type="entry name" value="ASD1_dom"/>
    <property type="match status" value="1"/>
</dbReference>
<reference evidence="9" key="2">
    <citation type="submission" date="2021-03" db="UniProtKB">
        <authorList>
            <consortium name="EnsemblPlants"/>
        </authorList>
    </citation>
    <scope>IDENTIFICATION</scope>
</reference>
<proteinExistence type="inferred from homology"/>
<dbReference type="GO" id="GO:0046373">
    <property type="term" value="P:L-arabinose metabolic process"/>
    <property type="evidence" value="ECO:0007669"/>
    <property type="project" value="InterPro"/>
</dbReference>
<feature type="signal peptide" evidence="7">
    <location>
        <begin position="1"/>
        <end position="28"/>
    </location>
</feature>
<reference evidence="9" key="1">
    <citation type="journal article" date="2017" name="Nature">
        <title>The genome of Chenopodium quinoa.</title>
        <authorList>
            <person name="Jarvis D.E."/>
            <person name="Ho Y.S."/>
            <person name="Lightfoot D.J."/>
            <person name="Schmoeckel S.M."/>
            <person name="Li B."/>
            <person name="Borm T.J.A."/>
            <person name="Ohyanagi H."/>
            <person name="Mineta K."/>
            <person name="Michell C.T."/>
            <person name="Saber N."/>
            <person name="Kharbatia N.M."/>
            <person name="Rupper R.R."/>
            <person name="Sharp A.R."/>
            <person name="Dally N."/>
            <person name="Boughton B.A."/>
            <person name="Woo Y.H."/>
            <person name="Gao G."/>
            <person name="Schijlen E.G.W.M."/>
            <person name="Guo X."/>
            <person name="Momin A.A."/>
            <person name="Negrao S."/>
            <person name="Al-Babili S."/>
            <person name="Gehring C."/>
            <person name="Roessner U."/>
            <person name="Jung C."/>
            <person name="Murphy K."/>
            <person name="Arold S.T."/>
            <person name="Gojobori T."/>
            <person name="van der Linden C.G."/>
            <person name="van Loo E.N."/>
            <person name="Jellen E.N."/>
            <person name="Maughan P.J."/>
            <person name="Tester M."/>
        </authorList>
    </citation>
    <scope>NUCLEOTIDE SEQUENCE [LARGE SCALE GENOMIC DNA]</scope>
    <source>
        <strain evidence="9">cv. PI 614886</strain>
    </source>
</reference>
<dbReference type="Gramene" id="AUR62008291-RA">
    <property type="protein sequence ID" value="AUR62008291-RA:cds"/>
    <property type="gene ID" value="AUR62008291"/>
</dbReference>
<dbReference type="InterPro" id="IPR017853">
    <property type="entry name" value="GH"/>
</dbReference>